<dbReference type="GO" id="GO:0005507">
    <property type="term" value="F:copper ion binding"/>
    <property type="evidence" value="ECO:0007669"/>
    <property type="project" value="InterPro"/>
</dbReference>
<reference evidence="3 4" key="1">
    <citation type="journal article" date="2020" name="Mol. Plant">
        <title>The Chromosome-Based Rubber Tree Genome Provides New Insights into Spurge Genome Evolution and Rubber Biosynthesis.</title>
        <authorList>
            <person name="Liu J."/>
            <person name="Shi C."/>
            <person name="Shi C.C."/>
            <person name="Li W."/>
            <person name="Zhang Q.J."/>
            <person name="Zhang Y."/>
            <person name="Li K."/>
            <person name="Lu H.F."/>
            <person name="Shi C."/>
            <person name="Zhu S.T."/>
            <person name="Xiao Z.Y."/>
            <person name="Nan H."/>
            <person name="Yue Y."/>
            <person name="Zhu X.G."/>
            <person name="Wu Y."/>
            <person name="Hong X.N."/>
            <person name="Fan G.Y."/>
            <person name="Tong Y."/>
            <person name="Zhang D."/>
            <person name="Mao C.L."/>
            <person name="Liu Y.L."/>
            <person name="Hao S.J."/>
            <person name="Liu W.Q."/>
            <person name="Lv M.Q."/>
            <person name="Zhang H.B."/>
            <person name="Liu Y."/>
            <person name="Hu-Tang G.R."/>
            <person name="Wang J.P."/>
            <person name="Wang J.H."/>
            <person name="Sun Y.H."/>
            <person name="Ni S.B."/>
            <person name="Chen W.B."/>
            <person name="Zhang X.C."/>
            <person name="Jiao Y.N."/>
            <person name="Eichler E.E."/>
            <person name="Li G.H."/>
            <person name="Liu X."/>
            <person name="Gao L.Z."/>
        </authorList>
    </citation>
    <scope>NUCLEOTIDE SEQUENCE [LARGE SCALE GENOMIC DNA]</scope>
    <source>
        <strain evidence="4">cv. GT1</strain>
        <tissue evidence="3">Leaf</tissue>
    </source>
</reference>
<protein>
    <recommendedName>
        <fullName evidence="2">Plastocyanin-like domain-containing protein</fullName>
    </recommendedName>
</protein>
<organism evidence="3 4">
    <name type="scientific">Hevea brasiliensis</name>
    <name type="common">Para rubber tree</name>
    <name type="synonym">Siphonia brasiliensis</name>
    <dbReference type="NCBI Taxonomy" id="3981"/>
    <lineage>
        <taxon>Eukaryota</taxon>
        <taxon>Viridiplantae</taxon>
        <taxon>Streptophyta</taxon>
        <taxon>Embryophyta</taxon>
        <taxon>Tracheophyta</taxon>
        <taxon>Spermatophyta</taxon>
        <taxon>Magnoliopsida</taxon>
        <taxon>eudicotyledons</taxon>
        <taxon>Gunneridae</taxon>
        <taxon>Pentapetalae</taxon>
        <taxon>rosids</taxon>
        <taxon>fabids</taxon>
        <taxon>Malpighiales</taxon>
        <taxon>Euphorbiaceae</taxon>
        <taxon>Crotonoideae</taxon>
        <taxon>Micrandreae</taxon>
        <taxon>Hevea</taxon>
    </lineage>
</organism>
<sequence>MGLAVNQFRFFHWNLTTSAARPNPQGSYHYGSINFTCTIKLVNSVSRARGKLRYAINGVSHTDPETPLKLSEYYGIADKVFKYDTIQDNPPAKIAEIVTQLNVLNMTFRNSVEIIFENHETSMQSWHLDGVEPGTRTPEKRKNCNLLDAVSRTKVQVFPKSWAAIFLTFDSAGMWNTGPSFGRKPTLDNSFM</sequence>
<dbReference type="Pfam" id="PF07731">
    <property type="entry name" value="Cu-oxidase_2"/>
    <property type="match status" value="1"/>
</dbReference>
<gene>
    <name evidence="3" type="ORF">GH714_027794</name>
</gene>
<proteinExistence type="inferred from homology"/>
<evidence type="ECO:0000313" key="4">
    <source>
        <dbReference type="Proteomes" id="UP000467840"/>
    </source>
</evidence>
<dbReference type="SUPFAM" id="SSF49503">
    <property type="entry name" value="Cupredoxins"/>
    <property type="match status" value="1"/>
</dbReference>
<evidence type="ECO:0000259" key="2">
    <source>
        <dbReference type="Pfam" id="PF07731"/>
    </source>
</evidence>
<evidence type="ECO:0000313" key="3">
    <source>
        <dbReference type="EMBL" id="KAF2314589.1"/>
    </source>
</evidence>
<keyword evidence="4" id="KW-1185">Reference proteome</keyword>
<dbReference type="PANTHER" id="PTHR11709:SF27">
    <property type="entry name" value="OS01G0816700 PROTEIN"/>
    <property type="match status" value="1"/>
</dbReference>
<dbReference type="InterPro" id="IPR011706">
    <property type="entry name" value="Cu-oxidase_C"/>
</dbReference>
<comment type="similarity">
    <text evidence="1">Belongs to the multicopper oxidase family.</text>
</comment>
<evidence type="ECO:0000256" key="1">
    <source>
        <dbReference type="ARBA" id="ARBA00010609"/>
    </source>
</evidence>
<comment type="caution">
    <text evidence="3">The sequence shown here is derived from an EMBL/GenBank/DDBJ whole genome shotgun (WGS) entry which is preliminary data.</text>
</comment>
<dbReference type="Proteomes" id="UP000467840">
    <property type="component" value="Chromosome 15"/>
</dbReference>
<dbReference type="InterPro" id="IPR008972">
    <property type="entry name" value="Cupredoxin"/>
</dbReference>
<dbReference type="Gene3D" id="2.60.40.420">
    <property type="entry name" value="Cupredoxins - blue copper proteins"/>
    <property type="match status" value="1"/>
</dbReference>
<dbReference type="InterPro" id="IPR045087">
    <property type="entry name" value="Cu-oxidase_fam"/>
</dbReference>
<name>A0A6A6MRP3_HEVBR</name>
<accession>A0A6A6MRP3</accession>
<feature type="domain" description="Plastocyanin-like" evidence="2">
    <location>
        <begin position="66"/>
        <end position="176"/>
    </location>
</feature>
<dbReference type="EMBL" id="JAAGAX010000005">
    <property type="protein sequence ID" value="KAF2314589.1"/>
    <property type="molecule type" value="Genomic_DNA"/>
</dbReference>
<dbReference type="PANTHER" id="PTHR11709">
    <property type="entry name" value="MULTI-COPPER OXIDASE"/>
    <property type="match status" value="1"/>
</dbReference>
<dbReference type="AlphaFoldDB" id="A0A6A6MRP3"/>
<dbReference type="GO" id="GO:0016491">
    <property type="term" value="F:oxidoreductase activity"/>
    <property type="evidence" value="ECO:0007669"/>
    <property type="project" value="InterPro"/>
</dbReference>